<evidence type="ECO:0000313" key="4">
    <source>
        <dbReference type="Proteomes" id="UP000230750"/>
    </source>
</evidence>
<feature type="region of interest" description="Disordered" evidence="1">
    <location>
        <begin position="1"/>
        <end position="71"/>
    </location>
</feature>
<dbReference type="Proteomes" id="UP000230750">
    <property type="component" value="Unassembled WGS sequence"/>
</dbReference>
<dbReference type="STRING" id="307972.A0A2G8JZF8"/>
<feature type="compositionally biased region" description="Basic and acidic residues" evidence="1">
    <location>
        <begin position="51"/>
        <end position="67"/>
    </location>
</feature>
<evidence type="ECO:0000256" key="1">
    <source>
        <dbReference type="SAM" id="MobiDB-lite"/>
    </source>
</evidence>
<dbReference type="Pfam" id="PF14291">
    <property type="entry name" value="DUF4371"/>
    <property type="match status" value="1"/>
</dbReference>
<dbReference type="InterPro" id="IPR025398">
    <property type="entry name" value="DUF4371"/>
</dbReference>
<dbReference type="InterPro" id="IPR006580">
    <property type="entry name" value="Znf_TTF"/>
</dbReference>
<keyword evidence="4" id="KW-1185">Reference proteome</keyword>
<dbReference type="PANTHER" id="PTHR45749">
    <property type="match status" value="1"/>
</dbReference>
<dbReference type="PANTHER" id="PTHR45749:SF21">
    <property type="entry name" value="DUF4371 DOMAIN-CONTAINING PROTEIN"/>
    <property type="match status" value="1"/>
</dbReference>
<feature type="compositionally biased region" description="Polar residues" evidence="1">
    <location>
        <begin position="38"/>
        <end position="47"/>
    </location>
</feature>
<dbReference type="EMBL" id="MRZV01001051">
    <property type="protein sequence ID" value="PIK41114.1"/>
    <property type="molecule type" value="Genomic_DNA"/>
</dbReference>
<evidence type="ECO:0000313" key="3">
    <source>
        <dbReference type="EMBL" id="PIK41114.1"/>
    </source>
</evidence>
<feature type="compositionally biased region" description="Pro residues" evidence="1">
    <location>
        <begin position="16"/>
        <end position="27"/>
    </location>
</feature>
<organism evidence="3 4">
    <name type="scientific">Stichopus japonicus</name>
    <name type="common">Sea cucumber</name>
    <dbReference type="NCBI Taxonomy" id="307972"/>
    <lineage>
        <taxon>Eukaryota</taxon>
        <taxon>Metazoa</taxon>
        <taxon>Echinodermata</taxon>
        <taxon>Eleutherozoa</taxon>
        <taxon>Echinozoa</taxon>
        <taxon>Holothuroidea</taxon>
        <taxon>Aspidochirotacea</taxon>
        <taxon>Aspidochirotida</taxon>
        <taxon>Stichopodidae</taxon>
        <taxon>Apostichopus</taxon>
    </lineage>
</organism>
<dbReference type="AlphaFoldDB" id="A0A2G8JZF8"/>
<name>A0A2G8JZF8_STIJA</name>
<dbReference type="OrthoDB" id="10063194at2759"/>
<reference evidence="3 4" key="1">
    <citation type="journal article" date="2017" name="PLoS Biol.">
        <title>The sea cucumber genome provides insights into morphological evolution and visceral regeneration.</title>
        <authorList>
            <person name="Zhang X."/>
            <person name="Sun L."/>
            <person name="Yuan J."/>
            <person name="Sun Y."/>
            <person name="Gao Y."/>
            <person name="Zhang L."/>
            <person name="Li S."/>
            <person name="Dai H."/>
            <person name="Hamel J.F."/>
            <person name="Liu C."/>
            <person name="Yu Y."/>
            <person name="Liu S."/>
            <person name="Lin W."/>
            <person name="Guo K."/>
            <person name="Jin S."/>
            <person name="Xu P."/>
            <person name="Storey K.B."/>
            <person name="Huan P."/>
            <person name="Zhang T."/>
            <person name="Zhou Y."/>
            <person name="Zhang J."/>
            <person name="Lin C."/>
            <person name="Li X."/>
            <person name="Xing L."/>
            <person name="Huo D."/>
            <person name="Sun M."/>
            <person name="Wang L."/>
            <person name="Mercier A."/>
            <person name="Li F."/>
            <person name="Yang H."/>
            <person name="Xiang J."/>
        </authorList>
    </citation>
    <scope>NUCLEOTIDE SEQUENCE [LARGE SCALE GENOMIC DNA]</scope>
    <source>
        <strain evidence="3">Shaxun</strain>
        <tissue evidence="3">Muscle</tissue>
    </source>
</reference>
<proteinExistence type="predicted"/>
<sequence length="316" mass="35499">MDVSLQPQTMVESVLQPPPVDTSPQPPSAIASLKPLSAQRSGSSNAALPSGEEKSDPPYPAIKEHPYQPDQTDFMTTQMVSTKTKRGFTVLKFQRQWFDKFGWLHCDVKSGKVFCHACITAITRGLVHLERDHETNFLIEGFCNWKKSMEKFKQHQASDLHELCILKLQAASQKPVTAQLSDHASKEQVNAQHALVKLITSMRYLATEGAALRGKENDGGKFRKLLDLRSEDDEDLRQFMKRTTNFTSHEIQNEILAIMSRQVLQNILRSVNEESKIFATIVDGTTDISGNEQECVCVRFIDKELGSERTSSDCTA</sequence>
<accession>A0A2G8JZF8</accession>
<gene>
    <name evidence="3" type="ORF">BSL78_22024</name>
</gene>
<comment type="caution">
    <text evidence="3">The sequence shown here is derived from an EMBL/GenBank/DDBJ whole genome shotgun (WGS) entry which is preliminary data.</text>
</comment>
<feature type="compositionally biased region" description="Polar residues" evidence="1">
    <location>
        <begin position="1"/>
        <end position="11"/>
    </location>
</feature>
<protein>
    <submittedName>
        <fullName evidence="3">Putative zinc finger MYM-type protein 1-like</fullName>
    </submittedName>
</protein>
<feature type="domain" description="TTF-type" evidence="2">
    <location>
        <begin position="89"/>
        <end position="180"/>
    </location>
</feature>
<dbReference type="SMART" id="SM00597">
    <property type="entry name" value="ZnF_TTF"/>
    <property type="match status" value="1"/>
</dbReference>
<evidence type="ECO:0000259" key="2">
    <source>
        <dbReference type="SMART" id="SM00597"/>
    </source>
</evidence>